<dbReference type="EC" id="3.1.1.-" evidence="5"/>
<evidence type="ECO:0000256" key="2">
    <source>
        <dbReference type="ARBA" id="ARBA00022487"/>
    </source>
</evidence>
<dbReference type="InterPro" id="IPR029058">
    <property type="entry name" value="AB_hydrolase_fold"/>
</dbReference>
<evidence type="ECO:0000313" key="8">
    <source>
        <dbReference type="Proteomes" id="UP001558652"/>
    </source>
</evidence>
<dbReference type="GO" id="GO:0052689">
    <property type="term" value="F:carboxylic ester hydrolase activity"/>
    <property type="evidence" value="ECO:0007669"/>
    <property type="project" value="UniProtKB-KW"/>
</dbReference>
<name>A0ABD0Y4N7_9HEMI</name>
<evidence type="ECO:0000256" key="3">
    <source>
        <dbReference type="ARBA" id="ARBA00022801"/>
    </source>
</evidence>
<keyword evidence="2" id="KW-0719">Serine esterase</keyword>
<keyword evidence="3 5" id="KW-0378">Hydrolase</keyword>
<evidence type="ECO:0000256" key="4">
    <source>
        <dbReference type="ARBA" id="ARBA00023180"/>
    </source>
</evidence>
<sequence>MVYFHGGGWFQSGSYESRGPEFLLDQDIVLVRVNYRLGPLGFLSAEDKILPGNFGLKDQWLALKWVQKNIEHFGGDPNRVTLFGESSGGCSVHLHMFSPRSQGLFQRAISSSGVGVSPVSVMRPGLARKRTGKLATILGCPSNDSREILDCLRAKQPYDIVAAHRKLYVSQILKLIHSSMVFFATLQIFANISLVIRAIVSS</sequence>
<dbReference type="EMBL" id="JBFDAA010000014">
    <property type="protein sequence ID" value="KAL1122365.1"/>
    <property type="molecule type" value="Genomic_DNA"/>
</dbReference>
<dbReference type="SUPFAM" id="SSF53474">
    <property type="entry name" value="alpha/beta-Hydrolases"/>
    <property type="match status" value="1"/>
</dbReference>
<evidence type="ECO:0000256" key="5">
    <source>
        <dbReference type="RuleBase" id="RU361235"/>
    </source>
</evidence>
<dbReference type="Gene3D" id="3.40.50.1820">
    <property type="entry name" value="alpha/beta hydrolase"/>
    <property type="match status" value="1"/>
</dbReference>
<dbReference type="PANTHER" id="PTHR43142">
    <property type="entry name" value="CARBOXYLIC ESTER HYDROLASE"/>
    <property type="match status" value="1"/>
</dbReference>
<dbReference type="Pfam" id="PF00135">
    <property type="entry name" value="COesterase"/>
    <property type="match status" value="1"/>
</dbReference>
<dbReference type="InterPro" id="IPR019826">
    <property type="entry name" value="Carboxylesterase_B_AS"/>
</dbReference>
<reference evidence="7 8" key="1">
    <citation type="submission" date="2024-07" db="EMBL/GenBank/DDBJ databases">
        <title>Chromosome-level genome assembly of the water stick insect Ranatra chinensis (Heteroptera: Nepidae).</title>
        <authorList>
            <person name="Liu X."/>
        </authorList>
    </citation>
    <scope>NUCLEOTIDE SEQUENCE [LARGE SCALE GENOMIC DNA]</scope>
    <source>
        <strain evidence="7">Cailab_2021Rc</strain>
        <tissue evidence="7">Muscle</tissue>
    </source>
</reference>
<dbReference type="Proteomes" id="UP001558652">
    <property type="component" value="Unassembled WGS sequence"/>
</dbReference>
<evidence type="ECO:0000259" key="6">
    <source>
        <dbReference type="Pfam" id="PF00135"/>
    </source>
</evidence>
<proteinExistence type="inferred from homology"/>
<gene>
    <name evidence="7" type="ORF">AAG570_003770</name>
</gene>
<protein>
    <recommendedName>
        <fullName evidence="5">Carboxylic ester hydrolase</fullName>
        <ecNumber evidence="5">3.1.1.-</ecNumber>
    </recommendedName>
</protein>
<organism evidence="7 8">
    <name type="scientific">Ranatra chinensis</name>
    <dbReference type="NCBI Taxonomy" id="642074"/>
    <lineage>
        <taxon>Eukaryota</taxon>
        <taxon>Metazoa</taxon>
        <taxon>Ecdysozoa</taxon>
        <taxon>Arthropoda</taxon>
        <taxon>Hexapoda</taxon>
        <taxon>Insecta</taxon>
        <taxon>Pterygota</taxon>
        <taxon>Neoptera</taxon>
        <taxon>Paraneoptera</taxon>
        <taxon>Hemiptera</taxon>
        <taxon>Heteroptera</taxon>
        <taxon>Panheteroptera</taxon>
        <taxon>Nepomorpha</taxon>
        <taxon>Nepidae</taxon>
        <taxon>Ranatrinae</taxon>
        <taxon>Ranatra</taxon>
    </lineage>
</organism>
<dbReference type="InterPro" id="IPR002018">
    <property type="entry name" value="CarbesteraseB"/>
</dbReference>
<accession>A0ABD0Y4N7</accession>
<evidence type="ECO:0000256" key="1">
    <source>
        <dbReference type="ARBA" id="ARBA00005964"/>
    </source>
</evidence>
<feature type="domain" description="Carboxylesterase type B" evidence="6">
    <location>
        <begin position="1"/>
        <end position="169"/>
    </location>
</feature>
<dbReference type="AlphaFoldDB" id="A0ABD0Y4N7"/>
<comment type="caution">
    <text evidence="7">The sequence shown here is derived from an EMBL/GenBank/DDBJ whole genome shotgun (WGS) entry which is preliminary data.</text>
</comment>
<comment type="similarity">
    <text evidence="1 5">Belongs to the type-B carboxylesterase/lipase family.</text>
</comment>
<dbReference type="PROSITE" id="PS00122">
    <property type="entry name" value="CARBOXYLESTERASE_B_1"/>
    <property type="match status" value="1"/>
</dbReference>
<dbReference type="PANTHER" id="PTHR43142:SF1">
    <property type="entry name" value="CARBOXYLIC ESTER HYDROLASE"/>
    <property type="match status" value="1"/>
</dbReference>
<keyword evidence="4" id="KW-0325">Glycoprotein</keyword>
<evidence type="ECO:0000313" key="7">
    <source>
        <dbReference type="EMBL" id="KAL1122365.1"/>
    </source>
</evidence>
<keyword evidence="8" id="KW-1185">Reference proteome</keyword>